<accession>A0A2V1D1E2</accession>
<dbReference type="AlphaFoldDB" id="A0A2V1D1E2"/>
<dbReference type="STRING" id="97972.A0A2V1D1E2"/>
<reference evidence="4 5" key="1">
    <citation type="journal article" date="2018" name="Sci. Rep.">
        <title>Comparative genomics provides insights into the lifestyle and reveals functional heterogeneity of dark septate endophytic fungi.</title>
        <authorList>
            <person name="Knapp D.G."/>
            <person name="Nemeth J.B."/>
            <person name="Barry K."/>
            <person name="Hainaut M."/>
            <person name="Henrissat B."/>
            <person name="Johnson J."/>
            <person name="Kuo A."/>
            <person name="Lim J.H.P."/>
            <person name="Lipzen A."/>
            <person name="Nolan M."/>
            <person name="Ohm R.A."/>
            <person name="Tamas L."/>
            <person name="Grigoriev I.V."/>
            <person name="Spatafora J.W."/>
            <person name="Nagy L.G."/>
            <person name="Kovacs G.M."/>
        </authorList>
    </citation>
    <scope>NUCLEOTIDE SEQUENCE [LARGE SCALE GENOMIC DNA]</scope>
    <source>
        <strain evidence="4 5">DSE2036</strain>
    </source>
</reference>
<dbReference type="PROSITE" id="PS50088">
    <property type="entry name" value="ANK_REPEAT"/>
    <property type="match status" value="1"/>
</dbReference>
<proteinExistence type="predicted"/>
<feature type="repeat" description="ANK" evidence="3">
    <location>
        <begin position="31"/>
        <end position="58"/>
    </location>
</feature>
<protein>
    <submittedName>
        <fullName evidence="4">Uncharacterized protein</fullName>
    </submittedName>
</protein>
<dbReference type="PROSITE" id="PS50297">
    <property type="entry name" value="ANK_REP_REGION"/>
    <property type="match status" value="1"/>
</dbReference>
<dbReference type="EMBL" id="KZ805770">
    <property type="protein sequence ID" value="PVH91836.1"/>
    <property type="molecule type" value="Genomic_DNA"/>
</dbReference>
<gene>
    <name evidence="4" type="ORF">DM02DRAFT_545010</name>
</gene>
<dbReference type="OrthoDB" id="4772757at2759"/>
<feature type="non-terminal residue" evidence="4">
    <location>
        <position position="1"/>
    </location>
</feature>
<dbReference type="Gene3D" id="1.25.40.20">
    <property type="entry name" value="Ankyrin repeat-containing domain"/>
    <property type="match status" value="1"/>
</dbReference>
<name>A0A2V1D1E2_9PLEO</name>
<dbReference type="Pfam" id="PF12796">
    <property type="entry name" value="Ank_2"/>
    <property type="match status" value="1"/>
</dbReference>
<organism evidence="4 5">
    <name type="scientific">Periconia macrospinosa</name>
    <dbReference type="NCBI Taxonomy" id="97972"/>
    <lineage>
        <taxon>Eukaryota</taxon>
        <taxon>Fungi</taxon>
        <taxon>Dikarya</taxon>
        <taxon>Ascomycota</taxon>
        <taxon>Pezizomycotina</taxon>
        <taxon>Dothideomycetes</taxon>
        <taxon>Pleosporomycetidae</taxon>
        <taxon>Pleosporales</taxon>
        <taxon>Massarineae</taxon>
        <taxon>Periconiaceae</taxon>
        <taxon>Periconia</taxon>
    </lineage>
</organism>
<evidence type="ECO:0000256" key="1">
    <source>
        <dbReference type="ARBA" id="ARBA00022737"/>
    </source>
</evidence>
<evidence type="ECO:0000256" key="2">
    <source>
        <dbReference type="ARBA" id="ARBA00023043"/>
    </source>
</evidence>
<keyword evidence="2 3" id="KW-0040">ANK repeat</keyword>
<evidence type="ECO:0000313" key="4">
    <source>
        <dbReference type="EMBL" id="PVH91836.1"/>
    </source>
</evidence>
<keyword evidence="1" id="KW-0677">Repeat</keyword>
<keyword evidence="5" id="KW-1185">Reference proteome</keyword>
<dbReference type="InterPro" id="IPR002110">
    <property type="entry name" value="Ankyrin_rpt"/>
</dbReference>
<evidence type="ECO:0000313" key="5">
    <source>
        <dbReference type="Proteomes" id="UP000244855"/>
    </source>
</evidence>
<dbReference type="Proteomes" id="UP000244855">
    <property type="component" value="Unassembled WGS sequence"/>
</dbReference>
<evidence type="ECO:0000256" key="3">
    <source>
        <dbReference type="PROSITE-ProRule" id="PRU00023"/>
    </source>
</evidence>
<dbReference type="InterPro" id="IPR036770">
    <property type="entry name" value="Ankyrin_rpt-contain_sf"/>
</dbReference>
<dbReference type="PANTHER" id="PTHR24171">
    <property type="entry name" value="ANKYRIN REPEAT DOMAIN-CONTAINING PROTEIN 39-RELATED"/>
    <property type="match status" value="1"/>
</dbReference>
<sequence length="62" mass="6650">ASLFGLRRMVELLLDKNADVNAQGGPYGNTLQAASERGHEEIVKLLLDKGADVNAQLPWAAC</sequence>
<dbReference type="SUPFAM" id="SSF48403">
    <property type="entry name" value="Ankyrin repeat"/>
    <property type="match status" value="1"/>
</dbReference>